<evidence type="ECO:0000313" key="7">
    <source>
        <dbReference type="EMBL" id="MFC4210914.1"/>
    </source>
</evidence>
<sequence>MTNAKDKLLGEKILVVGELLVDIISNDNIDSLAISSQYTTNQGGSSANLCANLKWLGVDAQLHATVGDDNLGTFLTNELKSVGLTDTYISRSKNRQTSIVLVAKNEHTPDFIPYRSADLAIKRVEDEVIASCTLIHTTAFALSKEPARSNILNAFSTANEMGKFISIDWNFAPSIWQEDDGRDVFKKVCKLNPLIKISLDDLDRFTGEKLNIEEAKEWLGKLNANVICLTCGKDGVWFKTQNEDWKYKPALEVKSVVGVTGAGDAFWSGFLAQFVKSQPIEACVNHALTTAKLKIEKPFPLYKNNK</sequence>
<keyword evidence="4 7" id="KW-0418">Kinase</keyword>
<dbReference type="InterPro" id="IPR029056">
    <property type="entry name" value="Ribokinase-like"/>
</dbReference>
<dbReference type="SUPFAM" id="SSF53613">
    <property type="entry name" value="Ribokinase-like"/>
    <property type="match status" value="1"/>
</dbReference>
<keyword evidence="2 7" id="KW-0808">Transferase</keyword>
<dbReference type="Gene3D" id="3.40.1190.20">
    <property type="match status" value="1"/>
</dbReference>
<evidence type="ECO:0000313" key="8">
    <source>
        <dbReference type="Proteomes" id="UP001595789"/>
    </source>
</evidence>
<evidence type="ECO:0000256" key="2">
    <source>
        <dbReference type="ARBA" id="ARBA00022679"/>
    </source>
</evidence>
<gene>
    <name evidence="7" type="ORF">ACFOWA_06965</name>
</gene>
<dbReference type="GO" id="GO:0016301">
    <property type="term" value="F:kinase activity"/>
    <property type="evidence" value="ECO:0007669"/>
    <property type="project" value="UniProtKB-KW"/>
</dbReference>
<keyword evidence="8" id="KW-1185">Reference proteome</keyword>
<evidence type="ECO:0000256" key="5">
    <source>
        <dbReference type="ARBA" id="ARBA00022840"/>
    </source>
</evidence>
<feature type="domain" description="Carbohydrate kinase PfkB" evidence="6">
    <location>
        <begin position="11"/>
        <end position="298"/>
    </location>
</feature>
<name>A0ABV8P9L2_9SPHI</name>
<dbReference type="EC" id="2.7.1.-" evidence="7"/>
<dbReference type="InterPro" id="IPR050306">
    <property type="entry name" value="PfkB_Carbo_kinase"/>
</dbReference>
<dbReference type="Proteomes" id="UP001595789">
    <property type="component" value="Unassembled WGS sequence"/>
</dbReference>
<comment type="caution">
    <text evidence="7">The sequence shown here is derived from an EMBL/GenBank/DDBJ whole genome shotgun (WGS) entry which is preliminary data.</text>
</comment>
<evidence type="ECO:0000259" key="6">
    <source>
        <dbReference type="Pfam" id="PF00294"/>
    </source>
</evidence>
<dbReference type="InterPro" id="IPR011611">
    <property type="entry name" value="PfkB_dom"/>
</dbReference>
<keyword evidence="3" id="KW-0547">Nucleotide-binding</keyword>
<dbReference type="PANTHER" id="PTHR43085">
    <property type="entry name" value="HEXOKINASE FAMILY MEMBER"/>
    <property type="match status" value="1"/>
</dbReference>
<dbReference type="EMBL" id="JBHSBW010000007">
    <property type="protein sequence ID" value="MFC4210914.1"/>
    <property type="molecule type" value="Genomic_DNA"/>
</dbReference>
<organism evidence="7 8">
    <name type="scientific">Pedobacter lithocola</name>
    <dbReference type="NCBI Taxonomy" id="1908239"/>
    <lineage>
        <taxon>Bacteria</taxon>
        <taxon>Pseudomonadati</taxon>
        <taxon>Bacteroidota</taxon>
        <taxon>Sphingobacteriia</taxon>
        <taxon>Sphingobacteriales</taxon>
        <taxon>Sphingobacteriaceae</taxon>
        <taxon>Pedobacter</taxon>
    </lineage>
</organism>
<evidence type="ECO:0000256" key="4">
    <source>
        <dbReference type="ARBA" id="ARBA00022777"/>
    </source>
</evidence>
<dbReference type="PANTHER" id="PTHR43085:SF1">
    <property type="entry name" value="PSEUDOURIDINE KINASE-RELATED"/>
    <property type="match status" value="1"/>
</dbReference>
<proteinExistence type="inferred from homology"/>
<dbReference type="RefSeq" id="WP_378983250.1">
    <property type="nucleotide sequence ID" value="NZ_JBHSBW010000007.1"/>
</dbReference>
<reference evidence="8" key="1">
    <citation type="journal article" date="2019" name="Int. J. Syst. Evol. Microbiol.">
        <title>The Global Catalogue of Microorganisms (GCM) 10K type strain sequencing project: providing services to taxonomists for standard genome sequencing and annotation.</title>
        <authorList>
            <consortium name="The Broad Institute Genomics Platform"/>
            <consortium name="The Broad Institute Genome Sequencing Center for Infectious Disease"/>
            <person name="Wu L."/>
            <person name="Ma J."/>
        </authorList>
    </citation>
    <scope>NUCLEOTIDE SEQUENCE [LARGE SCALE GENOMIC DNA]</scope>
    <source>
        <strain evidence="8">CCM 8691</strain>
    </source>
</reference>
<evidence type="ECO:0000256" key="1">
    <source>
        <dbReference type="ARBA" id="ARBA00010688"/>
    </source>
</evidence>
<dbReference type="Pfam" id="PF00294">
    <property type="entry name" value="PfkB"/>
    <property type="match status" value="1"/>
</dbReference>
<protein>
    <submittedName>
        <fullName evidence="7">Carbohydrate kinase family protein</fullName>
        <ecNumber evidence="7">2.7.1.-</ecNumber>
    </submittedName>
</protein>
<keyword evidence="5" id="KW-0067">ATP-binding</keyword>
<accession>A0ABV8P9L2</accession>
<evidence type="ECO:0000256" key="3">
    <source>
        <dbReference type="ARBA" id="ARBA00022741"/>
    </source>
</evidence>
<comment type="similarity">
    <text evidence="1">Belongs to the carbohydrate kinase PfkB family.</text>
</comment>